<name>A0A511V996_9BACL</name>
<feature type="transmembrane region" description="Helical" evidence="2">
    <location>
        <begin position="12"/>
        <end position="33"/>
    </location>
</feature>
<dbReference type="AlphaFoldDB" id="A0A511V996"/>
<dbReference type="OrthoDB" id="9803111at2"/>
<dbReference type="RefSeq" id="WP_146809459.1">
    <property type="nucleotide sequence ID" value="NZ_BJXX01000068.1"/>
</dbReference>
<evidence type="ECO:0000256" key="2">
    <source>
        <dbReference type="SAM" id="Phobius"/>
    </source>
</evidence>
<dbReference type="PANTHER" id="PTHR43318">
    <property type="entry name" value="UDP-N-ACETYLGLUCOSAMINE 4,6-DEHYDRATASE"/>
    <property type="match status" value="1"/>
</dbReference>
<comment type="caution">
    <text evidence="4">The sequence shown here is derived from an EMBL/GenBank/DDBJ whole genome shotgun (WGS) entry which is preliminary data.</text>
</comment>
<comment type="similarity">
    <text evidence="1">Belongs to the polysaccharide synthase family.</text>
</comment>
<dbReference type="PANTHER" id="PTHR43318:SF1">
    <property type="entry name" value="POLYSACCHARIDE BIOSYNTHESIS PROTEIN EPSC-RELATED"/>
    <property type="match status" value="1"/>
</dbReference>
<organism evidence="4 5">
    <name type="scientific">Aneurinibacillus danicus</name>
    <dbReference type="NCBI Taxonomy" id="267746"/>
    <lineage>
        <taxon>Bacteria</taxon>
        <taxon>Bacillati</taxon>
        <taxon>Bacillota</taxon>
        <taxon>Bacilli</taxon>
        <taxon>Bacillales</taxon>
        <taxon>Paenibacillaceae</taxon>
        <taxon>Aneurinibacillus group</taxon>
        <taxon>Aneurinibacillus</taxon>
    </lineage>
</organism>
<dbReference type="CDD" id="cd05237">
    <property type="entry name" value="UDP_invert_4-6DH_SDR_e"/>
    <property type="match status" value="1"/>
</dbReference>
<dbReference type="SUPFAM" id="SSF51735">
    <property type="entry name" value="NAD(P)-binding Rossmann-fold domains"/>
    <property type="match status" value="2"/>
</dbReference>
<evidence type="ECO:0000259" key="3">
    <source>
        <dbReference type="Pfam" id="PF02719"/>
    </source>
</evidence>
<dbReference type="Proteomes" id="UP000321157">
    <property type="component" value="Unassembled WGS sequence"/>
</dbReference>
<keyword evidence="2" id="KW-0812">Transmembrane</keyword>
<feature type="transmembrane region" description="Helical" evidence="2">
    <location>
        <begin position="106"/>
        <end position="122"/>
    </location>
</feature>
<evidence type="ECO:0000313" key="5">
    <source>
        <dbReference type="Proteomes" id="UP000321157"/>
    </source>
</evidence>
<dbReference type="InterPro" id="IPR003869">
    <property type="entry name" value="Polysac_CapD-like"/>
</dbReference>
<evidence type="ECO:0000313" key="4">
    <source>
        <dbReference type="EMBL" id="GEN34173.1"/>
    </source>
</evidence>
<dbReference type="Pfam" id="PF02719">
    <property type="entry name" value="Polysacc_synt_2"/>
    <property type="match status" value="1"/>
</dbReference>
<evidence type="ECO:0000256" key="1">
    <source>
        <dbReference type="ARBA" id="ARBA00007430"/>
    </source>
</evidence>
<dbReference type="InterPro" id="IPR036291">
    <property type="entry name" value="NAD(P)-bd_dom_sf"/>
</dbReference>
<proteinExistence type="inferred from homology"/>
<keyword evidence="2" id="KW-0472">Membrane</keyword>
<dbReference type="EMBL" id="BJXX01000068">
    <property type="protein sequence ID" value="GEN34173.1"/>
    <property type="molecule type" value="Genomic_DNA"/>
</dbReference>
<keyword evidence="5" id="KW-1185">Reference proteome</keyword>
<keyword evidence="2" id="KW-1133">Transmembrane helix</keyword>
<dbReference type="Gene3D" id="3.40.50.720">
    <property type="entry name" value="NAD(P)-binding Rossmann-like Domain"/>
    <property type="match status" value="2"/>
</dbReference>
<protein>
    <submittedName>
        <fullName evidence="4">Polysaccharide biosynthesis protein</fullName>
    </submittedName>
</protein>
<feature type="domain" description="Polysaccharide biosynthesis protein CapD-like" evidence="3">
    <location>
        <begin position="287"/>
        <end position="570"/>
    </location>
</feature>
<dbReference type="InterPro" id="IPR051203">
    <property type="entry name" value="Polysaccharide_Synthase-Rel"/>
</dbReference>
<dbReference type="Pfam" id="PF13727">
    <property type="entry name" value="CoA_binding_3"/>
    <property type="match status" value="1"/>
</dbReference>
<feature type="transmembrane region" description="Helical" evidence="2">
    <location>
        <begin position="78"/>
        <end position="100"/>
    </location>
</feature>
<sequence length="631" mass="71130">MNLLHRQISKIFLIFGDCILITGSILVAYALRFEFQIPSEHWTTVLYMIGGMIIFQWVSFAYFNIYRRVWRYASIGELYSIFKSIFIGTICFVLMNEIFIKKNISISSYILSFMLCLLTFGASRFMGRMYGDAYVPSKKREPAANRALIVGAGSAGRFVLQELKQAANSDIYPVAFIDDDPFKKNLQINGLTILGGREKIKESVEKYNISTLIIAMPSVPKSEIKKIIDICKETACYVKILPSISDMVSGKISIQTIRDIDVEDLLGREPVSIDLGGIASYISDRVILVTGAGGSIGSELCRQIVQFKPSKLLLLGHGENSIYKIYQDLLERKCNIHLVPIIADIQDKKCMEKLFASYSPQVVFHAAAHKHVPLMELYPAEAIKNNVFGTKNIAEMADKYKVERFVMVSSDKAVNPTSIMGVTKRVAEMVIQGINNQSETNFSIVRFGNVLGSRGSVIPLFKRQIANGGPVTVTHPEMVRYFMTIPEAAQLVIQAGAFSKSGELFLLDMGSPVKIDQLARDLIRLSGFEPDKDIEIVYTGIRPGEKLYEELLTSQEGTRATQHNRIFIAQPELFLKQEIDFYIKQLEEAISSNSEEIRMTLKTIVPNFQWKVNEKEQKDVQCVQKYQLINK</sequence>
<reference evidence="4 5" key="1">
    <citation type="submission" date="2019-07" db="EMBL/GenBank/DDBJ databases">
        <title>Whole genome shotgun sequence of Aneurinibacillus danicus NBRC 102444.</title>
        <authorList>
            <person name="Hosoyama A."/>
            <person name="Uohara A."/>
            <person name="Ohji S."/>
            <person name="Ichikawa N."/>
        </authorList>
    </citation>
    <scope>NUCLEOTIDE SEQUENCE [LARGE SCALE GENOMIC DNA]</scope>
    <source>
        <strain evidence="4 5">NBRC 102444</strain>
    </source>
</reference>
<accession>A0A511V996</accession>
<gene>
    <name evidence="4" type="ORF">ADA01nite_16330</name>
</gene>
<feature type="transmembrane region" description="Helical" evidence="2">
    <location>
        <begin position="45"/>
        <end position="66"/>
    </location>
</feature>